<dbReference type="InterPro" id="IPR009057">
    <property type="entry name" value="Homeodomain-like_sf"/>
</dbReference>
<evidence type="ECO:0000313" key="1">
    <source>
        <dbReference type="EMBL" id="TNJ27169.1"/>
    </source>
</evidence>
<dbReference type="SUPFAM" id="SSF46689">
    <property type="entry name" value="Homeodomain-like"/>
    <property type="match status" value="1"/>
</dbReference>
<proteinExistence type="predicted"/>
<keyword evidence="2" id="KW-1185">Reference proteome</keyword>
<organism evidence="1 2">
    <name type="scientific">Giardia muris</name>
    <dbReference type="NCBI Taxonomy" id="5742"/>
    <lineage>
        <taxon>Eukaryota</taxon>
        <taxon>Metamonada</taxon>
        <taxon>Diplomonadida</taxon>
        <taxon>Hexamitidae</taxon>
        <taxon>Giardiinae</taxon>
        <taxon>Giardia</taxon>
    </lineage>
</organism>
<dbReference type="Proteomes" id="UP000315496">
    <property type="component" value="Chromosome 4"/>
</dbReference>
<evidence type="ECO:0000313" key="2">
    <source>
        <dbReference type="Proteomes" id="UP000315496"/>
    </source>
</evidence>
<dbReference type="VEuPathDB" id="GiardiaDB:GMRT_11043"/>
<sequence length="415" mass="46670">MNDILGVLPSHPTGQTGASSYVTIDTLPSFSDQTSVLSSRDPIRSYPPDELFTNSTRSFGFVDPAMPSPMLGGMRGDFPPLRADSGPSILPTDEDTVRGIADWLTSTQRVLMFQTLMGYPECRQVLQKSGAQTLRQEVEESCRGRIDMTSVPTPSYEESAETPLYMGSEQPHAWPPFVSAPIHHSRPELGIGNFSLDSDPDGGIVVPSGSTQFTVTSTPSVYLRQETPFGIPHAHCLIINRAMQSANAMLDRKRPRPSYRAIISDSAPQAPKSFSPYDDHVILGCIYYYVGDYNTIELNWHVIYYYYSHIVNNNRTLSSLRSRFHKYLKTDITFDITLKEHSYWIDLLHFCLANNRTKRPCLCPLTGTPIHEDLNEIHYFVVYIFIALRPELSSDDLARLLVLWLSLVQGPFSFC</sequence>
<dbReference type="EMBL" id="VDLU01000004">
    <property type="protein sequence ID" value="TNJ27169.1"/>
    <property type="molecule type" value="Genomic_DNA"/>
</dbReference>
<protein>
    <submittedName>
        <fullName evidence="1">Uncharacterized protein</fullName>
    </submittedName>
</protein>
<gene>
    <name evidence="1" type="ORF">GMRT_11043</name>
</gene>
<name>A0A4Z1T3Q6_GIAMU</name>
<accession>A0A4Z1T3Q6</accession>
<dbReference type="OrthoDB" id="10255823at2759"/>
<reference evidence="1 2" key="1">
    <citation type="submission" date="2019-05" db="EMBL/GenBank/DDBJ databases">
        <title>The compact genome of Giardia muris reveals important steps in the evolution of intestinal protozoan parasites.</title>
        <authorList>
            <person name="Xu F."/>
            <person name="Jimenez-Gonzalez A."/>
            <person name="Einarsson E."/>
            <person name="Astvaldsson A."/>
            <person name="Peirasmaki D."/>
            <person name="Eckmann L."/>
            <person name="Andersson J.O."/>
            <person name="Svard S.G."/>
            <person name="Jerlstrom-Hultqvist J."/>
        </authorList>
    </citation>
    <scope>NUCLEOTIDE SEQUENCE [LARGE SCALE GENOMIC DNA]</scope>
    <source>
        <strain evidence="1 2">Roberts-Thomson</strain>
    </source>
</reference>
<comment type="caution">
    <text evidence="1">The sequence shown here is derived from an EMBL/GenBank/DDBJ whole genome shotgun (WGS) entry which is preliminary data.</text>
</comment>
<dbReference type="AlphaFoldDB" id="A0A4Z1T3Q6"/>